<name>A0AAF0Y9F9_9TREE</name>
<dbReference type="EMBL" id="CP086717">
    <property type="protein sequence ID" value="WOO81812.1"/>
    <property type="molecule type" value="Genomic_DNA"/>
</dbReference>
<keyword evidence="2" id="KW-1185">Reference proteome</keyword>
<dbReference type="GeneID" id="87808560"/>
<dbReference type="RefSeq" id="XP_062627844.1">
    <property type="nucleotide sequence ID" value="XM_062771860.1"/>
</dbReference>
<dbReference type="AlphaFoldDB" id="A0AAF0Y9F9"/>
<proteinExistence type="predicted"/>
<dbReference type="Proteomes" id="UP000827549">
    <property type="component" value="Chromosome 4"/>
</dbReference>
<protein>
    <recommendedName>
        <fullName evidence="3">F-box domain-containing protein</fullName>
    </recommendedName>
</protein>
<organism evidence="1 2">
    <name type="scientific">Vanrija pseudolonga</name>
    <dbReference type="NCBI Taxonomy" id="143232"/>
    <lineage>
        <taxon>Eukaryota</taxon>
        <taxon>Fungi</taxon>
        <taxon>Dikarya</taxon>
        <taxon>Basidiomycota</taxon>
        <taxon>Agaricomycotina</taxon>
        <taxon>Tremellomycetes</taxon>
        <taxon>Trichosporonales</taxon>
        <taxon>Trichosporonaceae</taxon>
        <taxon>Vanrija</taxon>
    </lineage>
</organism>
<reference evidence="1" key="1">
    <citation type="submission" date="2023-10" db="EMBL/GenBank/DDBJ databases">
        <authorList>
            <person name="Noh H."/>
        </authorList>
    </citation>
    <scope>NUCLEOTIDE SEQUENCE</scope>
    <source>
        <strain evidence="1">DUCC4014</strain>
    </source>
</reference>
<accession>A0AAF0Y9F9</accession>
<evidence type="ECO:0000313" key="2">
    <source>
        <dbReference type="Proteomes" id="UP000827549"/>
    </source>
</evidence>
<sequence length="351" mass="39531">MRRGAPVLDYSAHPHIIEDIVSYAPLSALISLRATCRGLRRLADARLFAHVQLQQVGTGRSQSTFLTLPARTSLTPVSDVPRLPWSLGHIRALDVDTAVTLRDGSHKFPKLHTLRRVHNTEVVVIHLHDFEGVHTVIDCIAVPKSSTRYDVCFTLPRHARRSILHISYPRLNTHSPRISMAPYTSLVDDFTFVFWPPEDKLPHVWALEWQYDTIYYAVAYAGTKYAVTVVGWEKVSPRLADAIELGGDVDAALEAERTAARDHFEQGVGSGRLLSAYQPAEMADLICNNMRVLTLEDWHRELGDRRELEGEFIRLRQGDARAGRRRSSTAQADIGKAWSARKRQAQDCATQ</sequence>
<evidence type="ECO:0008006" key="3">
    <source>
        <dbReference type="Google" id="ProtNLM"/>
    </source>
</evidence>
<evidence type="ECO:0000313" key="1">
    <source>
        <dbReference type="EMBL" id="WOO81812.1"/>
    </source>
</evidence>
<gene>
    <name evidence="1" type="ORF">LOC62_04G005331</name>
</gene>